<gene>
    <name evidence="1" type="ORF">FRX31_035102</name>
</gene>
<protein>
    <submittedName>
        <fullName evidence="1">Uncharacterized protein</fullName>
    </submittedName>
</protein>
<dbReference type="EMBL" id="JABWDY010044234">
    <property type="protein sequence ID" value="KAF5175311.1"/>
    <property type="molecule type" value="Genomic_DNA"/>
</dbReference>
<dbReference type="Proteomes" id="UP000554482">
    <property type="component" value="Unassembled WGS sequence"/>
</dbReference>
<sequence length="86" mass="9416">MAPLGADNGQPPPSEHLEKPDALLLHYLLVRYSDLRDSSPLMERDGIVLIDQRFKNIGCLKFKILSLLGICGGCADVKMVGPKGRL</sequence>
<organism evidence="1 2">
    <name type="scientific">Thalictrum thalictroides</name>
    <name type="common">Rue-anemone</name>
    <name type="synonym">Anemone thalictroides</name>
    <dbReference type="NCBI Taxonomy" id="46969"/>
    <lineage>
        <taxon>Eukaryota</taxon>
        <taxon>Viridiplantae</taxon>
        <taxon>Streptophyta</taxon>
        <taxon>Embryophyta</taxon>
        <taxon>Tracheophyta</taxon>
        <taxon>Spermatophyta</taxon>
        <taxon>Magnoliopsida</taxon>
        <taxon>Ranunculales</taxon>
        <taxon>Ranunculaceae</taxon>
        <taxon>Thalictroideae</taxon>
        <taxon>Thalictrum</taxon>
    </lineage>
</organism>
<keyword evidence="2" id="KW-1185">Reference proteome</keyword>
<evidence type="ECO:0000313" key="1">
    <source>
        <dbReference type="EMBL" id="KAF5175311.1"/>
    </source>
</evidence>
<proteinExistence type="predicted"/>
<dbReference type="AlphaFoldDB" id="A0A7J6US78"/>
<reference evidence="1 2" key="1">
    <citation type="submission" date="2020-06" db="EMBL/GenBank/DDBJ databases">
        <title>Transcriptomic and genomic resources for Thalictrum thalictroides and T. hernandezii: Facilitating candidate gene discovery in an emerging model plant lineage.</title>
        <authorList>
            <person name="Arias T."/>
            <person name="Riano-Pachon D.M."/>
            <person name="Di Stilio V.S."/>
        </authorList>
    </citation>
    <scope>NUCLEOTIDE SEQUENCE [LARGE SCALE GENOMIC DNA]</scope>
    <source>
        <strain evidence="2">cv. WT478/WT964</strain>
        <tissue evidence="1">Leaves</tissue>
    </source>
</reference>
<name>A0A7J6US78_THATH</name>
<accession>A0A7J6US78</accession>
<evidence type="ECO:0000313" key="2">
    <source>
        <dbReference type="Proteomes" id="UP000554482"/>
    </source>
</evidence>
<comment type="caution">
    <text evidence="1">The sequence shown here is derived from an EMBL/GenBank/DDBJ whole genome shotgun (WGS) entry which is preliminary data.</text>
</comment>